<evidence type="ECO:0000256" key="5">
    <source>
        <dbReference type="ARBA" id="ARBA00022694"/>
    </source>
</evidence>
<dbReference type="InterPro" id="IPR027417">
    <property type="entry name" value="P-loop_NTPase"/>
</dbReference>
<feature type="region of interest" description="Disordered" evidence="11">
    <location>
        <begin position="148"/>
        <end position="177"/>
    </location>
</feature>
<dbReference type="RefSeq" id="WP_166273789.1">
    <property type="nucleotide sequence ID" value="NZ_JAAFGS010000002.1"/>
</dbReference>
<evidence type="ECO:0000256" key="3">
    <source>
        <dbReference type="ARBA" id="ARBA00019010"/>
    </source>
</evidence>
<gene>
    <name evidence="12" type="primary">tsaE</name>
    <name evidence="12" type="ORF">GYN08_05815</name>
</gene>
<comment type="caution">
    <text evidence="12">The sequence shown here is derived from an EMBL/GenBank/DDBJ whole genome shotgun (WGS) entry which is preliminary data.</text>
</comment>
<evidence type="ECO:0000256" key="1">
    <source>
        <dbReference type="ARBA" id="ARBA00004496"/>
    </source>
</evidence>
<proteinExistence type="inferred from homology"/>
<keyword evidence="5" id="KW-0819">tRNA processing</keyword>
<comment type="similarity">
    <text evidence="2">Belongs to the TsaE family.</text>
</comment>
<sequence>MRREWISRGEADTAELAAYFAKLAQPGTVIALDGDLGAGKTKFSQGFAAALGVRGVVNSPTFTLIKEYEGRLPLYHMDVYRITQDEAEDLGLDEYFEGSGVSLVEWAVLIPDLLPECRLNLRIEHAGGESRLIRCEGVGAPYTKWVESLPEPARPPGAENAAAEETNKNGEFENGKA</sequence>
<keyword evidence="4" id="KW-0963">Cytoplasm</keyword>
<name>A0ABX0F325_9BACL</name>
<evidence type="ECO:0000256" key="7">
    <source>
        <dbReference type="ARBA" id="ARBA00022741"/>
    </source>
</evidence>
<evidence type="ECO:0000256" key="9">
    <source>
        <dbReference type="ARBA" id="ARBA00022842"/>
    </source>
</evidence>
<accession>A0ABX0F325</accession>
<evidence type="ECO:0000313" key="13">
    <source>
        <dbReference type="Proteomes" id="UP000800303"/>
    </source>
</evidence>
<protein>
    <recommendedName>
        <fullName evidence="3">tRNA threonylcarbamoyladenosine biosynthesis protein TsaE</fullName>
    </recommendedName>
    <alternativeName>
        <fullName evidence="10">t(6)A37 threonylcarbamoyladenosine biosynthesis protein TsaE</fullName>
    </alternativeName>
</protein>
<dbReference type="InterPro" id="IPR003442">
    <property type="entry name" value="T6A_TsaE"/>
</dbReference>
<evidence type="ECO:0000256" key="6">
    <source>
        <dbReference type="ARBA" id="ARBA00022723"/>
    </source>
</evidence>
<dbReference type="Proteomes" id="UP000800303">
    <property type="component" value="Unassembled WGS sequence"/>
</dbReference>
<keyword evidence="6" id="KW-0479">Metal-binding</keyword>
<feature type="compositionally biased region" description="Basic and acidic residues" evidence="11">
    <location>
        <begin position="165"/>
        <end position="177"/>
    </location>
</feature>
<keyword evidence="8" id="KW-0067">ATP-binding</keyword>
<evidence type="ECO:0000256" key="11">
    <source>
        <dbReference type="SAM" id="MobiDB-lite"/>
    </source>
</evidence>
<dbReference type="PANTHER" id="PTHR33540:SF2">
    <property type="entry name" value="TRNA THREONYLCARBAMOYLADENOSINE BIOSYNTHESIS PROTEIN TSAE"/>
    <property type="match status" value="1"/>
</dbReference>
<dbReference type="PANTHER" id="PTHR33540">
    <property type="entry name" value="TRNA THREONYLCARBAMOYLADENOSINE BIOSYNTHESIS PROTEIN TSAE"/>
    <property type="match status" value="1"/>
</dbReference>
<evidence type="ECO:0000256" key="10">
    <source>
        <dbReference type="ARBA" id="ARBA00032441"/>
    </source>
</evidence>
<dbReference type="NCBIfam" id="TIGR00150">
    <property type="entry name" value="T6A_YjeE"/>
    <property type="match status" value="1"/>
</dbReference>
<organism evidence="12 13">
    <name type="scientific">Saccharibacillus alkalitolerans</name>
    <dbReference type="NCBI Taxonomy" id="2705290"/>
    <lineage>
        <taxon>Bacteria</taxon>
        <taxon>Bacillati</taxon>
        <taxon>Bacillota</taxon>
        <taxon>Bacilli</taxon>
        <taxon>Bacillales</taxon>
        <taxon>Paenibacillaceae</taxon>
        <taxon>Saccharibacillus</taxon>
    </lineage>
</organism>
<dbReference type="EMBL" id="JAAFGS010000002">
    <property type="protein sequence ID" value="NGZ74830.1"/>
    <property type="molecule type" value="Genomic_DNA"/>
</dbReference>
<evidence type="ECO:0000256" key="8">
    <source>
        <dbReference type="ARBA" id="ARBA00022840"/>
    </source>
</evidence>
<comment type="subcellular location">
    <subcellularLocation>
        <location evidence="1">Cytoplasm</location>
    </subcellularLocation>
</comment>
<evidence type="ECO:0000313" key="12">
    <source>
        <dbReference type="EMBL" id="NGZ74830.1"/>
    </source>
</evidence>
<keyword evidence="7" id="KW-0547">Nucleotide-binding</keyword>
<dbReference type="SUPFAM" id="SSF52540">
    <property type="entry name" value="P-loop containing nucleoside triphosphate hydrolases"/>
    <property type="match status" value="1"/>
</dbReference>
<keyword evidence="13" id="KW-1185">Reference proteome</keyword>
<dbReference type="Pfam" id="PF02367">
    <property type="entry name" value="TsaE"/>
    <property type="match status" value="1"/>
</dbReference>
<keyword evidence="9" id="KW-0460">Magnesium</keyword>
<reference evidence="12 13" key="1">
    <citation type="submission" date="2020-01" db="EMBL/GenBank/DDBJ databases">
        <title>Polyphasic characterisation and genomic insights into a novel alkali tolerant bacterium VR-M41.</title>
        <authorList>
            <person name="Vemuluri V.R."/>
        </authorList>
    </citation>
    <scope>NUCLEOTIDE SEQUENCE [LARGE SCALE GENOMIC DNA]</scope>
    <source>
        <strain evidence="12 13">VR-M41</strain>
    </source>
</reference>
<dbReference type="Gene3D" id="3.40.50.300">
    <property type="entry name" value="P-loop containing nucleotide triphosphate hydrolases"/>
    <property type="match status" value="1"/>
</dbReference>
<evidence type="ECO:0000256" key="4">
    <source>
        <dbReference type="ARBA" id="ARBA00022490"/>
    </source>
</evidence>
<evidence type="ECO:0000256" key="2">
    <source>
        <dbReference type="ARBA" id="ARBA00007599"/>
    </source>
</evidence>